<dbReference type="Proteomes" id="UP000003113">
    <property type="component" value="Unassembled WGS sequence"/>
</dbReference>
<organism evidence="1 2">
    <name type="scientific">Achromobacter arsenitoxydans SY8</name>
    <dbReference type="NCBI Taxonomy" id="477184"/>
    <lineage>
        <taxon>Bacteria</taxon>
        <taxon>Pseudomonadati</taxon>
        <taxon>Pseudomonadota</taxon>
        <taxon>Betaproteobacteria</taxon>
        <taxon>Burkholderiales</taxon>
        <taxon>Alcaligenaceae</taxon>
        <taxon>Achromobacter</taxon>
    </lineage>
</organism>
<dbReference type="EMBL" id="AGUF01000052">
    <property type="protein sequence ID" value="EHK65518.1"/>
    <property type="molecule type" value="Genomic_DNA"/>
</dbReference>
<proteinExistence type="predicted"/>
<keyword evidence="2" id="KW-1185">Reference proteome</keyword>
<dbReference type="AlphaFoldDB" id="H0F885"/>
<name>H0F885_9BURK</name>
<accession>H0F885</accession>
<sequence>MFGERVGRDLHTQRFEALSLGAPPFLADSFMNVFSKSGPPALLRTDCHDGANHIP</sequence>
<comment type="caution">
    <text evidence="1">The sequence shown here is derived from an EMBL/GenBank/DDBJ whole genome shotgun (WGS) entry which is preliminary data.</text>
</comment>
<protein>
    <submittedName>
        <fullName evidence="1">Uncharacterized protein</fullName>
    </submittedName>
</protein>
<evidence type="ECO:0000313" key="1">
    <source>
        <dbReference type="EMBL" id="EHK65518.1"/>
    </source>
</evidence>
<evidence type="ECO:0000313" key="2">
    <source>
        <dbReference type="Proteomes" id="UP000003113"/>
    </source>
</evidence>
<reference evidence="1 2" key="1">
    <citation type="journal article" date="2012" name="J. Bacteriol.">
        <title>Genome sequence of the highly efficient arsenite-oxidizing bacterium Achromobacter arsenitoxydans SY8.</title>
        <authorList>
            <person name="Li X."/>
            <person name="Hu Y."/>
            <person name="Gong J."/>
            <person name="Lin Y."/>
            <person name="Johnstone L."/>
            <person name="Rensing C."/>
            <person name="Wang G."/>
        </authorList>
    </citation>
    <scope>NUCLEOTIDE SEQUENCE [LARGE SCALE GENOMIC DNA]</scope>
    <source>
        <strain evidence="1 2">SY8</strain>
    </source>
</reference>
<gene>
    <name evidence="1" type="ORF">KYC_14917</name>
</gene>